<reference evidence="5 6" key="1">
    <citation type="submission" date="2022-08" db="EMBL/GenBank/DDBJ databases">
        <title>Paenibacillus endoradicis sp. nov., Paenibacillus radicibacter sp. nov and Paenibacillus pararadicis sp. nov., three cold-adapted plant growth-promoting bacteria isolated from root of Larix gmelinii in Great Khingan.</title>
        <authorList>
            <person name="Xue H."/>
        </authorList>
    </citation>
    <scope>NUCLEOTIDE SEQUENCE [LARGE SCALE GENOMIC DNA]</scope>
    <source>
        <strain evidence="5 6">N5-1-1-5</strain>
    </source>
</reference>
<dbReference type="Pfam" id="PF20578">
    <property type="entry name" value="aBig_2"/>
    <property type="match status" value="1"/>
</dbReference>
<evidence type="ECO:0000259" key="4">
    <source>
        <dbReference type="PROSITE" id="PS51272"/>
    </source>
</evidence>
<dbReference type="PANTHER" id="PTHR43308:SF5">
    <property type="entry name" value="S-LAYER PROTEIN _ PEPTIDOGLYCAN ENDO-BETA-N-ACETYLGLUCOSAMINIDASE"/>
    <property type="match status" value="1"/>
</dbReference>
<evidence type="ECO:0000256" key="1">
    <source>
        <dbReference type="ARBA" id="ARBA00022729"/>
    </source>
</evidence>
<feature type="transmembrane region" description="Helical" evidence="3">
    <location>
        <begin position="21"/>
        <end position="42"/>
    </location>
</feature>
<dbReference type="RefSeq" id="WP_258217096.1">
    <property type="nucleotide sequence ID" value="NZ_JANQBD010000029.1"/>
</dbReference>
<keyword evidence="6" id="KW-1185">Reference proteome</keyword>
<dbReference type="InterPro" id="IPR051465">
    <property type="entry name" value="Cell_Envelope_Struct_Comp"/>
</dbReference>
<dbReference type="InterPro" id="IPR001119">
    <property type="entry name" value="SLH_dom"/>
</dbReference>
<organism evidence="5 6">
    <name type="scientific">Paenibacillus radicis</name>
    <name type="common">ex Xue et al. 2023</name>
    <dbReference type="NCBI Taxonomy" id="2972489"/>
    <lineage>
        <taxon>Bacteria</taxon>
        <taxon>Bacillati</taxon>
        <taxon>Bacillota</taxon>
        <taxon>Bacilli</taxon>
        <taxon>Bacillales</taxon>
        <taxon>Paenibacillaceae</taxon>
        <taxon>Paenibacillus</taxon>
    </lineage>
</organism>
<evidence type="ECO:0000256" key="2">
    <source>
        <dbReference type="SAM" id="MobiDB-lite"/>
    </source>
</evidence>
<evidence type="ECO:0000313" key="5">
    <source>
        <dbReference type="EMBL" id="MCR8635547.1"/>
    </source>
</evidence>
<feature type="domain" description="SLH" evidence="4">
    <location>
        <begin position="51"/>
        <end position="114"/>
    </location>
</feature>
<dbReference type="PANTHER" id="PTHR43308">
    <property type="entry name" value="OUTER MEMBRANE PROTEIN ALPHA-RELATED"/>
    <property type="match status" value="1"/>
</dbReference>
<feature type="compositionally biased region" description="Gly residues" evidence="2">
    <location>
        <begin position="264"/>
        <end position="278"/>
    </location>
</feature>
<dbReference type="Proteomes" id="UP001300012">
    <property type="component" value="Unassembled WGS sequence"/>
</dbReference>
<feature type="domain" description="SLH" evidence="4">
    <location>
        <begin position="115"/>
        <end position="175"/>
    </location>
</feature>
<protein>
    <submittedName>
        <fullName evidence="5">Ig-like domain-containing protein</fullName>
    </submittedName>
</protein>
<dbReference type="EMBL" id="JANQBD010000029">
    <property type="protein sequence ID" value="MCR8635547.1"/>
    <property type="molecule type" value="Genomic_DNA"/>
</dbReference>
<dbReference type="Pfam" id="PF17936">
    <property type="entry name" value="Big_6"/>
    <property type="match status" value="1"/>
</dbReference>
<dbReference type="PROSITE" id="PS51272">
    <property type="entry name" value="SLH"/>
    <property type="match status" value="2"/>
</dbReference>
<evidence type="ECO:0000256" key="3">
    <source>
        <dbReference type="SAM" id="Phobius"/>
    </source>
</evidence>
<dbReference type="InterPro" id="IPR046780">
    <property type="entry name" value="aBig_2"/>
</dbReference>
<comment type="caution">
    <text evidence="5">The sequence shown here is derived from an EMBL/GenBank/DDBJ whole genome shotgun (WGS) entry which is preliminary data.</text>
</comment>
<feature type="region of interest" description="Disordered" evidence="2">
    <location>
        <begin position="251"/>
        <end position="278"/>
    </location>
</feature>
<dbReference type="Pfam" id="PF00395">
    <property type="entry name" value="SLH"/>
    <property type="match status" value="2"/>
</dbReference>
<dbReference type="InterPro" id="IPR041498">
    <property type="entry name" value="Big_6"/>
</dbReference>
<sequence length="2282" mass="242935">MSIKLKAANFLAQWKRVVPEVSKLLVFTMLFSAIFGGWGGIWGGAQEVYADSAPGLTDIGASYAAKEIEALTKSGIVSGYGDGTFAPQKEMTRAELAKIVAMALNLKEEPAAADAFIDVPSNAWHKGYIGALVKAGITQGISASSFAPDQEVTRQELVVFFIRAFQMEETAKKLALDIPFADAEDIAAWAHPHVALGFKIGFINGVEAAGGKLLFAPKARADRQALARLAYEFIENKDVYKNRVQILAALPPEKPNEPTPVLTGGAGGGGGGGGGGGNTTGTITAPVVASVNAISSSTVEVTFNMAVTSVSSEQFTLDNQLIVSSAQLKINPGNIVVLTTSTQTAGQVYKLSYNGIQTGKSFTGKSLASDVLNHAGSYKGDLQINAQDIIQNNGVTFGPESGQAIVEGTLTLDPGATGSVTLRNIQATNLAVKSGASHTVKLDKVNVTEEMTVNTANQSEPVRITTNGSTQVKKTKIGTKVKLEAIQGTGSLGTIEVETTMPDQQVELTGEFEQVIVSRGAQGIQLSLNAGTKASKIMLNADIKLAGDWDAIASVPLESASGVKIDAPVDVLAKLRAKALERARTAIQALKLATDYSAAIEEEIEAARRLVNTVVSLGGTELEVPTDRLVRAETMIKQAALKYATEQLSVGFAGADSAEYVIETLKLPLMGAAGTTISWSSNDEAVLSPIGVVHRPAADQSNQKVTLTATIVKKDLTTVKQFHLIVISLNQAPIAKALERQYIFNSQADMVLEGNQLATDPEQGSLSVIAASSDHEDIVKATVTGRMLYLHPVKGGTASVTAKVSDPQGLVVTNIVQITVVYVDIKEYGSLGNKSIYMNGNSSFADNIHVRLVSPSGLKRNYSRDAGIVMASDGTFTLQTETGMESGNWSFEVVAAAGTKEQSISVGQILIREPAKPTNLTDSPSIVGSVLNDGMPIKGNSSPGAHVVARNGQSEILAAADADGEGHFTLNLQKELWLKSNESISITAKLPDLPESNPLPIAVAASSVQTPQPTLTGELYTDGGAFEIAGPLGSIMLMQNESGQTVNWNELKTGALYFSLDQEFMANKKINLYVRQPGKAPSEPLVLTVQPVNGKTTAPVVATVVYENTNYLSGYTEPYSKVKIRKQNGLLVAQATSSRSGMFNWHPDTTNVKAGEKLIFTADAYGKTESEQTSVTVSALTGLTKAPNVSGAVYTNGGVLSGEADERSDIYFRRGSGIFMQSHNNKIDFSAVITSVSGFSTGESVMVSAIAPGKAESEKVVFKVQPVQGKSPRPLVSPFYEGSNSIKINNAEDGFIVITRSDGTVVSRGATLKGLSETYFYKQSFKAGEVLQVALEAFGKQISDAVPVIVLSSMGQTPTPKVTGSVYADGVGLSIYNVYTYGTLRLTREDGTIFFLSDIGGSLKLSFTAEFIAGEILKVTVQSVGMRESDPVYLQVLPISGQTPVPSVSSTLYDLPPGSSTLSGQTLPYSVLILTRSNGESMGTGNADERGIYTMTIQKSLVAGETLRLISDAPGMAKSEPKLIQVQAAVKTAKPSVASSVYIDQGLLSVRVENYSKITVKKANGTILWDNWAGNISFYLDVTKLVGGEQLTLTATEAGKKESDPFYFTVLPLQGKTGTPTMNGKIYDTVTGYIYGYGESNAKIEIKRANGTVILSTTASYDGYFSYYVYGNLVAGEIINLTAKVYGKAESDPVYITVARAPQATAPTVTSNVYTDGGWLEGKTEGYATLLLKRNDGTEVAWGYSSWVYDNVTGSNSYQYSMNLMTHTFVEGEVLQLAAREDNKSFSNPVYLTVLPVRGTTATPSVNGTVYAEISSYLYGSAEPRALVVLKKENGGTSSSTYANSNGSFSLYTDSYSLREGERLTLTADAAGKAVSSPIHLIVLGKPQLPKPTGVISNVYADGGVIRGYMSVPAELRLTDASGGYIASRSVNGSFTFIFSSNWLTSGQILNLTAYETYYKPSDPILVPVLPVEGTTSTPTVKGVVYEQTNSSLSGRAEPYSIVELRTKDNQDLIARTDADAQGSYAFSFYLPSRVMPNQYVILTADAYGKMKSNGLELIVTAIPETTIPTVTGSVYTSSSLLQGVSEPNAYILIDIPSYGVLGAYSDWKGQYSLSLNSYMELKPGTLIQIKAQASGKRWSLPRVVTVLATPSVTLNVYKVSMSSTASVQGAVYQAFLDDSLRINGLDNPYILKQAGPYLIIDFNIQLNSFQPKLYVTTADYSPNGTITGAVYKSVSGSSLIIKTLEFFQSGHDYDISIDGLMMGDSVSPIIVNPVLIYLRKY</sequence>
<accession>A0ABT1YR87</accession>
<evidence type="ECO:0000313" key="6">
    <source>
        <dbReference type="Proteomes" id="UP001300012"/>
    </source>
</evidence>
<keyword evidence="1" id="KW-0732">Signal</keyword>
<gene>
    <name evidence="5" type="ORF">NV381_30520</name>
</gene>
<dbReference type="Gene3D" id="2.60.40.1220">
    <property type="match status" value="1"/>
</dbReference>
<keyword evidence="3" id="KW-0812">Transmembrane</keyword>
<keyword evidence="3" id="KW-0472">Membrane</keyword>
<keyword evidence="3" id="KW-1133">Transmembrane helix</keyword>
<dbReference type="InterPro" id="IPR014755">
    <property type="entry name" value="Cu-Rt/internalin_Ig-like"/>
</dbReference>
<proteinExistence type="predicted"/>
<name>A0ABT1YR87_9BACL</name>